<dbReference type="AlphaFoldDB" id="A0A1R3IPX0"/>
<dbReference type="Proteomes" id="UP000188268">
    <property type="component" value="Unassembled WGS sequence"/>
</dbReference>
<dbReference type="EMBL" id="AWWV01009718">
    <property type="protein sequence ID" value="OMO84560.1"/>
    <property type="molecule type" value="Genomic_DNA"/>
</dbReference>
<comment type="caution">
    <text evidence="1">The sequence shown here is derived from an EMBL/GenBank/DDBJ whole genome shotgun (WGS) entry which is preliminary data.</text>
</comment>
<sequence length="33" mass="3653">MNLAPEESSLESLTWSLDKVMWGVDSAADFGHE</sequence>
<dbReference type="Gramene" id="OMO84560">
    <property type="protein sequence ID" value="OMO84560"/>
    <property type="gene ID" value="CCACVL1_10769"/>
</dbReference>
<reference evidence="1 2" key="1">
    <citation type="submission" date="2013-09" db="EMBL/GenBank/DDBJ databases">
        <title>Corchorus capsularis genome sequencing.</title>
        <authorList>
            <person name="Alam M."/>
            <person name="Haque M.S."/>
            <person name="Islam M.S."/>
            <person name="Emdad E.M."/>
            <person name="Islam M.M."/>
            <person name="Ahmed B."/>
            <person name="Halim A."/>
            <person name="Hossen Q.M.M."/>
            <person name="Hossain M.Z."/>
            <person name="Ahmed R."/>
            <person name="Khan M.M."/>
            <person name="Islam R."/>
            <person name="Rashid M.M."/>
            <person name="Khan S.A."/>
            <person name="Rahman M.S."/>
            <person name="Alam M."/>
        </authorList>
    </citation>
    <scope>NUCLEOTIDE SEQUENCE [LARGE SCALE GENOMIC DNA]</scope>
    <source>
        <strain evidence="2">cv. CVL-1</strain>
        <tissue evidence="1">Whole seedling</tissue>
    </source>
</reference>
<organism evidence="1 2">
    <name type="scientific">Corchorus capsularis</name>
    <name type="common">Jute</name>
    <dbReference type="NCBI Taxonomy" id="210143"/>
    <lineage>
        <taxon>Eukaryota</taxon>
        <taxon>Viridiplantae</taxon>
        <taxon>Streptophyta</taxon>
        <taxon>Embryophyta</taxon>
        <taxon>Tracheophyta</taxon>
        <taxon>Spermatophyta</taxon>
        <taxon>Magnoliopsida</taxon>
        <taxon>eudicotyledons</taxon>
        <taxon>Gunneridae</taxon>
        <taxon>Pentapetalae</taxon>
        <taxon>rosids</taxon>
        <taxon>malvids</taxon>
        <taxon>Malvales</taxon>
        <taxon>Malvaceae</taxon>
        <taxon>Grewioideae</taxon>
        <taxon>Apeibeae</taxon>
        <taxon>Corchorus</taxon>
    </lineage>
</organism>
<name>A0A1R3IPX0_COCAP</name>
<evidence type="ECO:0000313" key="2">
    <source>
        <dbReference type="Proteomes" id="UP000188268"/>
    </source>
</evidence>
<keyword evidence="2" id="KW-1185">Reference proteome</keyword>
<evidence type="ECO:0000313" key="1">
    <source>
        <dbReference type="EMBL" id="OMO84560.1"/>
    </source>
</evidence>
<accession>A0A1R3IPX0</accession>
<proteinExistence type="predicted"/>
<gene>
    <name evidence="1" type="ORF">CCACVL1_10769</name>
</gene>
<protein>
    <submittedName>
        <fullName evidence="1">Uncharacterized protein</fullName>
    </submittedName>
</protein>